<dbReference type="PANTHER" id="PTHR36401">
    <property type="entry name" value="NADH DEHYDROGENASE [UBIQUINONE] 1 BETA SUBCOMPLEX SUBUNIT 8, MITOCHONDRIAL"/>
    <property type="match status" value="1"/>
</dbReference>
<dbReference type="OrthoDB" id="75067at2759"/>
<dbReference type="RefSeq" id="XP_012893683.1">
    <property type="nucleotide sequence ID" value="XM_013038229.1"/>
</dbReference>
<proteinExistence type="predicted"/>
<dbReference type="AlphaFoldDB" id="D8LUZ6"/>
<organism evidence="3">
    <name type="scientific">Blastocystis hominis</name>
    <dbReference type="NCBI Taxonomy" id="12968"/>
    <lineage>
        <taxon>Eukaryota</taxon>
        <taxon>Sar</taxon>
        <taxon>Stramenopiles</taxon>
        <taxon>Bigyra</taxon>
        <taxon>Opalozoa</taxon>
        <taxon>Opalinata</taxon>
        <taxon>Blastocystidae</taxon>
        <taxon>Blastocystis</taxon>
    </lineage>
</organism>
<evidence type="ECO:0000313" key="4">
    <source>
        <dbReference type="Proteomes" id="UP000008312"/>
    </source>
</evidence>
<dbReference type="PANTHER" id="PTHR36401:SF1">
    <property type="entry name" value="NADH DEHYDROGENASE [UBIQUINONE] 1 BETA SUBCOMPLEX SUBUNIT 8, MITOCHONDRIAL"/>
    <property type="match status" value="1"/>
</dbReference>
<dbReference type="OMA" id="RYTAREN"/>
<keyword evidence="4" id="KW-1185">Reference proteome</keyword>
<dbReference type="InParanoid" id="D8LUZ6"/>
<evidence type="ECO:0000256" key="2">
    <source>
        <dbReference type="SAM" id="Phobius"/>
    </source>
</evidence>
<feature type="region of interest" description="Disordered" evidence="1">
    <location>
        <begin position="23"/>
        <end position="48"/>
    </location>
</feature>
<keyword evidence="2" id="KW-0472">Membrane</keyword>
<evidence type="ECO:0000256" key="1">
    <source>
        <dbReference type="SAM" id="MobiDB-lite"/>
    </source>
</evidence>
<feature type="transmembrane region" description="Helical" evidence="2">
    <location>
        <begin position="81"/>
        <end position="99"/>
    </location>
</feature>
<dbReference type="InterPro" id="IPR038863">
    <property type="entry name" value="Put_Complex_I_su8"/>
</dbReference>
<dbReference type="GeneID" id="24917406"/>
<dbReference type="EMBL" id="FN668638">
    <property type="protein sequence ID" value="CBK19635.2"/>
    <property type="molecule type" value="Genomic_DNA"/>
</dbReference>
<gene>
    <name evidence="3" type="ORF">GSBLH_T00000084001</name>
</gene>
<protein>
    <submittedName>
        <fullName evidence="3">Uncharacterized protein</fullName>
    </submittedName>
</protein>
<evidence type="ECO:0000313" key="3">
    <source>
        <dbReference type="EMBL" id="CBK19635.2"/>
    </source>
</evidence>
<keyword evidence="2" id="KW-0812">Transmembrane</keyword>
<sequence length="120" mass="13767">MFSRTLSQASRLSSRLVRSSTAKSALKRFSHDHAGTPQPPFVQRRAPNKSLSEHAELIWEDGVAPETAIDFDVMGMKTGRAFLWMLSGFSLFFFLYEGVKHYDPEHLKRYTARENPYKKA</sequence>
<dbReference type="Proteomes" id="UP000008312">
    <property type="component" value="Unassembled WGS sequence"/>
</dbReference>
<reference evidence="3" key="1">
    <citation type="submission" date="2010-02" db="EMBL/GenBank/DDBJ databases">
        <title>Sequencing and annotation of the Blastocystis hominis genome.</title>
        <authorList>
            <person name="Wincker P."/>
        </authorList>
    </citation>
    <scope>NUCLEOTIDE SEQUENCE</scope>
    <source>
        <strain evidence="3">Singapore isolate B</strain>
    </source>
</reference>
<accession>D8LUZ6</accession>
<keyword evidence="2" id="KW-1133">Transmembrane helix</keyword>
<name>D8LUZ6_BLAHO</name>